<organism evidence="10 11">
    <name type="scientific">Gekko japonicus</name>
    <name type="common">Schlegel's Japanese gecko</name>
    <dbReference type="NCBI Taxonomy" id="146911"/>
    <lineage>
        <taxon>Eukaryota</taxon>
        <taxon>Metazoa</taxon>
        <taxon>Chordata</taxon>
        <taxon>Craniata</taxon>
        <taxon>Vertebrata</taxon>
        <taxon>Euteleostomi</taxon>
        <taxon>Lepidosauria</taxon>
        <taxon>Squamata</taxon>
        <taxon>Bifurcata</taxon>
        <taxon>Gekkota</taxon>
        <taxon>Gekkonidae</taxon>
        <taxon>Gekkoninae</taxon>
        <taxon>Gekko</taxon>
    </lineage>
</organism>
<protein>
    <submittedName>
        <fullName evidence="11">Zinc finger and SCAN domain-containing protein 2-like</fullName>
    </submittedName>
</protein>
<evidence type="ECO:0000256" key="8">
    <source>
        <dbReference type="SAM" id="MobiDB-lite"/>
    </source>
</evidence>
<keyword evidence="4 7" id="KW-0863">Zinc-finger</keyword>
<evidence type="ECO:0000256" key="7">
    <source>
        <dbReference type="PROSITE-ProRule" id="PRU00042"/>
    </source>
</evidence>
<keyword evidence="5" id="KW-0862">Zinc</keyword>
<dbReference type="PROSITE" id="PS50157">
    <property type="entry name" value="ZINC_FINGER_C2H2_2"/>
    <property type="match status" value="4"/>
</dbReference>
<dbReference type="SUPFAM" id="SSF57667">
    <property type="entry name" value="beta-beta-alpha zinc fingers"/>
    <property type="match status" value="2"/>
</dbReference>
<evidence type="ECO:0000256" key="1">
    <source>
        <dbReference type="ARBA" id="ARBA00004123"/>
    </source>
</evidence>
<evidence type="ECO:0000256" key="3">
    <source>
        <dbReference type="ARBA" id="ARBA00022737"/>
    </source>
</evidence>
<evidence type="ECO:0000256" key="5">
    <source>
        <dbReference type="ARBA" id="ARBA00022833"/>
    </source>
</evidence>
<dbReference type="RefSeq" id="XP_015260917.1">
    <property type="nucleotide sequence ID" value="XM_015405431.1"/>
</dbReference>
<evidence type="ECO:0000256" key="4">
    <source>
        <dbReference type="ARBA" id="ARBA00022771"/>
    </source>
</evidence>
<dbReference type="InterPro" id="IPR036236">
    <property type="entry name" value="Znf_C2H2_sf"/>
</dbReference>
<dbReference type="GeneID" id="107105460"/>
<dbReference type="PROSITE" id="PS00028">
    <property type="entry name" value="ZINC_FINGER_C2H2_1"/>
    <property type="match status" value="4"/>
</dbReference>
<evidence type="ECO:0000259" key="9">
    <source>
        <dbReference type="PROSITE" id="PS50157"/>
    </source>
</evidence>
<keyword evidence="10" id="KW-1185">Reference proteome</keyword>
<proteinExistence type="predicted"/>
<dbReference type="InterPro" id="IPR013087">
    <property type="entry name" value="Znf_C2H2_type"/>
</dbReference>
<keyword evidence="6" id="KW-0539">Nucleus</keyword>
<feature type="domain" description="C2H2-type" evidence="9">
    <location>
        <begin position="185"/>
        <end position="212"/>
    </location>
</feature>
<evidence type="ECO:0000313" key="10">
    <source>
        <dbReference type="Proteomes" id="UP000694871"/>
    </source>
</evidence>
<keyword evidence="3" id="KW-0677">Repeat</keyword>
<sequence length="212" mass="23812">MTESTHPSNMVSHFLQPFWVSASLSSFSDTGSSDTEVTWDSSADERGCGGSGKRGPSTRAAHKAIPCRTEEPFPQEEYGERFVEAEVLQNHTGPASRDSAYLCAQCGKGFRWPSALAVHQRTHTGEKRHRCTECGKRFGQRGHLTVHRRIHSGEKPYACPQCGKQFVDSSHLTKHQRTHLGDRPHHCAECGRRCANKRSLVQHQRIHSREKL</sequence>
<dbReference type="Proteomes" id="UP000694871">
    <property type="component" value="Unplaced"/>
</dbReference>
<comment type="subcellular location">
    <subcellularLocation>
        <location evidence="1">Nucleus</location>
    </subcellularLocation>
</comment>
<reference evidence="11" key="1">
    <citation type="submission" date="2025-08" db="UniProtKB">
        <authorList>
            <consortium name="RefSeq"/>
        </authorList>
    </citation>
    <scope>IDENTIFICATION</scope>
</reference>
<gene>
    <name evidence="11" type="primary">LOC107105460</name>
</gene>
<evidence type="ECO:0000256" key="6">
    <source>
        <dbReference type="ARBA" id="ARBA00023242"/>
    </source>
</evidence>
<dbReference type="SMART" id="SM00355">
    <property type="entry name" value="ZnF_C2H2"/>
    <property type="match status" value="4"/>
</dbReference>
<evidence type="ECO:0000256" key="2">
    <source>
        <dbReference type="ARBA" id="ARBA00022723"/>
    </source>
</evidence>
<name>A0ABM1JHI0_GEKJA</name>
<dbReference type="Pfam" id="PF00096">
    <property type="entry name" value="zf-C2H2"/>
    <property type="match status" value="4"/>
</dbReference>
<feature type="domain" description="C2H2-type" evidence="9">
    <location>
        <begin position="157"/>
        <end position="184"/>
    </location>
</feature>
<dbReference type="Gene3D" id="3.30.160.60">
    <property type="entry name" value="Classic Zinc Finger"/>
    <property type="match status" value="4"/>
</dbReference>
<evidence type="ECO:0000313" key="11">
    <source>
        <dbReference type="RefSeq" id="XP_015260917.1"/>
    </source>
</evidence>
<dbReference type="PANTHER" id="PTHR23226">
    <property type="entry name" value="ZINC FINGER AND SCAN DOMAIN-CONTAINING"/>
    <property type="match status" value="1"/>
</dbReference>
<accession>A0ABM1JHI0</accession>
<feature type="domain" description="C2H2-type" evidence="9">
    <location>
        <begin position="101"/>
        <end position="128"/>
    </location>
</feature>
<feature type="domain" description="C2H2-type" evidence="9">
    <location>
        <begin position="129"/>
        <end position="156"/>
    </location>
</feature>
<dbReference type="PANTHER" id="PTHR23226:SF416">
    <property type="entry name" value="FI01424P"/>
    <property type="match status" value="1"/>
</dbReference>
<feature type="region of interest" description="Disordered" evidence="8">
    <location>
        <begin position="31"/>
        <end position="64"/>
    </location>
</feature>
<keyword evidence="2" id="KW-0479">Metal-binding</keyword>